<evidence type="ECO:0000259" key="4">
    <source>
        <dbReference type="PROSITE" id="PS51462"/>
    </source>
</evidence>
<dbReference type="GO" id="GO:0016787">
    <property type="term" value="F:hydrolase activity"/>
    <property type="evidence" value="ECO:0007669"/>
    <property type="project" value="UniProtKB-KW"/>
</dbReference>
<accession>A0A3B0AKS1</accession>
<dbReference type="PROSITE" id="PS51462">
    <property type="entry name" value="NUDIX"/>
    <property type="match status" value="1"/>
</dbReference>
<reference evidence="5 6" key="1">
    <citation type="journal article" date="2007" name="Int. J. Syst. Evol. Microbiol.">
        <title>Paenibacillus ginsengarvi sp. nov., isolated from soil from ginseng cultivation.</title>
        <authorList>
            <person name="Yoon M.H."/>
            <person name="Ten L.N."/>
            <person name="Im W.T."/>
        </authorList>
    </citation>
    <scope>NUCLEOTIDE SEQUENCE [LARGE SCALE GENOMIC DNA]</scope>
    <source>
        <strain evidence="5 6">KCTC 13059</strain>
    </source>
</reference>
<gene>
    <name evidence="5" type="ORF">D7M11_35610</name>
</gene>
<dbReference type="InterPro" id="IPR000086">
    <property type="entry name" value="NUDIX_hydrolase_dom"/>
</dbReference>
<dbReference type="PANTHER" id="PTHR43046:SF14">
    <property type="entry name" value="MUTT_NUDIX FAMILY PROTEIN"/>
    <property type="match status" value="1"/>
</dbReference>
<dbReference type="EMBL" id="RBAH01000054">
    <property type="protein sequence ID" value="RKN61280.1"/>
    <property type="molecule type" value="Genomic_DNA"/>
</dbReference>
<evidence type="ECO:0000313" key="6">
    <source>
        <dbReference type="Proteomes" id="UP000282311"/>
    </source>
</evidence>
<name>A0A3B0AKS1_9BACL</name>
<dbReference type="PROSITE" id="PS00893">
    <property type="entry name" value="NUDIX_BOX"/>
    <property type="match status" value="1"/>
</dbReference>
<dbReference type="Proteomes" id="UP000282311">
    <property type="component" value="Unassembled WGS sequence"/>
</dbReference>
<dbReference type="Gene3D" id="3.90.79.10">
    <property type="entry name" value="Nucleoside Triphosphate Pyrophosphohydrolase"/>
    <property type="match status" value="1"/>
</dbReference>
<dbReference type="PRINTS" id="PR00502">
    <property type="entry name" value="NUDIXFAMILY"/>
</dbReference>
<feature type="domain" description="Nudix hydrolase" evidence="4">
    <location>
        <begin position="11"/>
        <end position="145"/>
    </location>
</feature>
<comment type="similarity">
    <text evidence="3">Belongs to the Nudix hydrolase family.</text>
</comment>
<evidence type="ECO:0000313" key="5">
    <source>
        <dbReference type="EMBL" id="RKN61280.1"/>
    </source>
</evidence>
<dbReference type="PANTHER" id="PTHR43046">
    <property type="entry name" value="GDP-MANNOSE MANNOSYL HYDROLASE"/>
    <property type="match status" value="1"/>
</dbReference>
<keyword evidence="2 3" id="KW-0378">Hydrolase</keyword>
<evidence type="ECO:0000256" key="3">
    <source>
        <dbReference type="RuleBase" id="RU003476"/>
    </source>
</evidence>
<protein>
    <submittedName>
        <fullName evidence="5">NUDIX domain-containing protein</fullName>
    </submittedName>
</protein>
<dbReference type="SUPFAM" id="SSF55811">
    <property type="entry name" value="Nudix"/>
    <property type="match status" value="1"/>
</dbReference>
<dbReference type="AlphaFoldDB" id="A0A3B0AKS1"/>
<dbReference type="InterPro" id="IPR020476">
    <property type="entry name" value="Nudix_hydrolase"/>
</dbReference>
<keyword evidence="6" id="KW-1185">Reference proteome</keyword>
<proteinExistence type="inferred from homology"/>
<dbReference type="InterPro" id="IPR020084">
    <property type="entry name" value="NUDIX_hydrolase_CS"/>
</dbReference>
<sequence length="157" mass="17901">MGGGASRMEVHFRHIARAVIVHENKILIARLKGAHAFLPGGGVEPGEGAQQALQRELYEELGVVCAVHRFMGVLETHRIDEKGVLQHEISHLFEVSSEQLTSFAHPRSQEDHLDFHWIDLNTDQIKRHDVLPRMMQEHLVRLVAERDCVWMSTFTPT</sequence>
<dbReference type="InterPro" id="IPR015797">
    <property type="entry name" value="NUDIX_hydrolase-like_dom_sf"/>
</dbReference>
<comment type="cofactor">
    <cofactor evidence="1">
        <name>Mg(2+)</name>
        <dbReference type="ChEBI" id="CHEBI:18420"/>
    </cofactor>
</comment>
<comment type="caution">
    <text evidence="5">The sequence shown here is derived from an EMBL/GenBank/DDBJ whole genome shotgun (WGS) entry which is preliminary data.</text>
</comment>
<evidence type="ECO:0000256" key="2">
    <source>
        <dbReference type="ARBA" id="ARBA00022801"/>
    </source>
</evidence>
<dbReference type="Pfam" id="PF00293">
    <property type="entry name" value="NUDIX"/>
    <property type="match status" value="1"/>
</dbReference>
<evidence type="ECO:0000256" key="1">
    <source>
        <dbReference type="ARBA" id="ARBA00001946"/>
    </source>
</evidence>
<organism evidence="5 6">
    <name type="scientific">Paenibacillus ginsengarvi</name>
    <dbReference type="NCBI Taxonomy" id="400777"/>
    <lineage>
        <taxon>Bacteria</taxon>
        <taxon>Bacillati</taxon>
        <taxon>Bacillota</taxon>
        <taxon>Bacilli</taxon>
        <taxon>Bacillales</taxon>
        <taxon>Paenibacillaceae</taxon>
        <taxon>Paenibacillus</taxon>
    </lineage>
</organism>